<dbReference type="Proteomes" id="UP000315010">
    <property type="component" value="Unassembled WGS sequence"/>
</dbReference>
<accession>A0A5C5Z1V2</accession>
<dbReference type="AlphaFoldDB" id="A0A5C5Z1V2"/>
<name>A0A5C5Z1V2_9BACT</name>
<evidence type="ECO:0000313" key="1">
    <source>
        <dbReference type="EMBL" id="TWT81362.1"/>
    </source>
</evidence>
<keyword evidence="2" id="KW-1185">Reference proteome</keyword>
<reference evidence="1 2" key="1">
    <citation type="submission" date="2019-02" db="EMBL/GenBank/DDBJ databases">
        <title>Deep-cultivation of Planctomycetes and their phenomic and genomic characterization uncovers novel biology.</title>
        <authorList>
            <person name="Wiegand S."/>
            <person name="Jogler M."/>
            <person name="Boedeker C."/>
            <person name="Pinto D."/>
            <person name="Vollmers J."/>
            <person name="Rivas-Marin E."/>
            <person name="Kohn T."/>
            <person name="Peeters S.H."/>
            <person name="Heuer A."/>
            <person name="Rast P."/>
            <person name="Oberbeckmann S."/>
            <person name="Bunk B."/>
            <person name="Jeske O."/>
            <person name="Meyerdierks A."/>
            <person name="Storesund J.E."/>
            <person name="Kallscheuer N."/>
            <person name="Luecker S."/>
            <person name="Lage O.M."/>
            <person name="Pohl T."/>
            <person name="Merkel B.J."/>
            <person name="Hornburger P."/>
            <person name="Mueller R.-W."/>
            <person name="Bruemmer F."/>
            <person name="Labrenz M."/>
            <person name="Spormann A.M."/>
            <person name="Op Den Camp H."/>
            <person name="Overmann J."/>
            <person name="Amann R."/>
            <person name="Jetten M.S.M."/>
            <person name="Mascher T."/>
            <person name="Medema M.H."/>
            <person name="Devos D.P."/>
            <person name="Kaster A.-K."/>
            <person name="Ovreas L."/>
            <person name="Rohde M."/>
            <person name="Galperin M.Y."/>
            <person name="Jogler C."/>
        </authorList>
    </citation>
    <scope>NUCLEOTIDE SEQUENCE [LARGE SCALE GENOMIC DNA]</scope>
    <source>
        <strain evidence="1 2">CA13</strain>
    </source>
</reference>
<gene>
    <name evidence="1" type="ORF">CA13_28140</name>
</gene>
<organism evidence="1 2">
    <name type="scientific">Novipirellula herctigrandis</name>
    <dbReference type="NCBI Taxonomy" id="2527986"/>
    <lineage>
        <taxon>Bacteria</taxon>
        <taxon>Pseudomonadati</taxon>
        <taxon>Planctomycetota</taxon>
        <taxon>Planctomycetia</taxon>
        <taxon>Pirellulales</taxon>
        <taxon>Pirellulaceae</taxon>
        <taxon>Novipirellula</taxon>
    </lineage>
</organism>
<evidence type="ECO:0000313" key="2">
    <source>
        <dbReference type="Proteomes" id="UP000315010"/>
    </source>
</evidence>
<sequence>MKYAKYSVALYAVDASVKYRGWSSTFEYYFRTVDNFDGTDVAELFDHGFWLQLGTWSFRKSCKQSREGATINSSSLDISPGDIGWLFRTQVQFSFQQSRISLRETTVGVRVISRSEIRLLTLEGKAMFSHCLVGMFHPG</sequence>
<comment type="caution">
    <text evidence="1">The sequence shown here is derived from an EMBL/GenBank/DDBJ whole genome shotgun (WGS) entry which is preliminary data.</text>
</comment>
<dbReference type="RefSeq" id="WP_146397257.1">
    <property type="nucleotide sequence ID" value="NZ_SJPJ01000001.1"/>
</dbReference>
<protein>
    <submittedName>
        <fullName evidence="1">Uncharacterized protein</fullName>
    </submittedName>
</protein>
<dbReference type="OrthoDB" id="9760167at2"/>
<proteinExistence type="predicted"/>
<dbReference type="EMBL" id="SJPJ01000001">
    <property type="protein sequence ID" value="TWT81362.1"/>
    <property type="molecule type" value="Genomic_DNA"/>
</dbReference>